<dbReference type="HAMAP" id="MF_00097">
    <property type="entry name" value="TMP_synthase"/>
    <property type="match status" value="1"/>
</dbReference>
<dbReference type="PANTHER" id="PTHR20857:SF15">
    <property type="entry name" value="THIAMINE-PHOSPHATE SYNTHASE"/>
    <property type="match status" value="1"/>
</dbReference>
<evidence type="ECO:0000259" key="12">
    <source>
        <dbReference type="Pfam" id="PF02581"/>
    </source>
</evidence>
<dbReference type="Pfam" id="PF02581">
    <property type="entry name" value="TMP-TENI"/>
    <property type="match status" value="1"/>
</dbReference>
<name>A0ABV8VY40_9BACI</name>
<evidence type="ECO:0000256" key="11">
    <source>
        <dbReference type="RuleBase" id="RU004253"/>
    </source>
</evidence>
<comment type="catalytic activity">
    <reaction evidence="8 9 10">
        <text>2-[(2R,5Z)-2-carboxy-4-methylthiazol-5(2H)-ylidene]ethyl phosphate + 4-amino-2-methyl-5-(diphosphooxymethyl)pyrimidine + 2 H(+) = thiamine phosphate + CO2 + diphosphate</text>
        <dbReference type="Rhea" id="RHEA:47844"/>
        <dbReference type="ChEBI" id="CHEBI:15378"/>
        <dbReference type="ChEBI" id="CHEBI:16526"/>
        <dbReference type="ChEBI" id="CHEBI:33019"/>
        <dbReference type="ChEBI" id="CHEBI:37575"/>
        <dbReference type="ChEBI" id="CHEBI:57841"/>
        <dbReference type="ChEBI" id="CHEBI:62899"/>
        <dbReference type="EC" id="2.5.1.3"/>
    </reaction>
</comment>
<keyword evidence="14" id="KW-1185">Reference proteome</keyword>
<dbReference type="InterPro" id="IPR013785">
    <property type="entry name" value="Aldolase_TIM"/>
</dbReference>
<dbReference type="PANTHER" id="PTHR20857">
    <property type="entry name" value="THIAMINE-PHOSPHATE PYROPHOSPHORYLASE"/>
    <property type="match status" value="1"/>
</dbReference>
<dbReference type="RefSeq" id="WP_390198889.1">
    <property type="nucleotide sequence ID" value="NZ_JBHSDV010000002.1"/>
</dbReference>
<comment type="caution">
    <text evidence="13">The sequence shown here is derived from an EMBL/GenBank/DDBJ whole genome shotgun (WGS) entry which is preliminary data.</text>
</comment>
<organism evidence="13 14">
    <name type="scientific">Gracilibacillus marinus</name>
    <dbReference type="NCBI Taxonomy" id="630535"/>
    <lineage>
        <taxon>Bacteria</taxon>
        <taxon>Bacillati</taxon>
        <taxon>Bacillota</taxon>
        <taxon>Bacilli</taxon>
        <taxon>Bacillales</taxon>
        <taxon>Bacillaceae</taxon>
        <taxon>Gracilibacillus</taxon>
    </lineage>
</organism>
<accession>A0ABV8VY40</accession>
<feature type="domain" description="Thiamine phosphate synthase/TenI" evidence="12">
    <location>
        <begin position="8"/>
        <end position="192"/>
    </location>
</feature>
<evidence type="ECO:0000256" key="5">
    <source>
        <dbReference type="ARBA" id="ARBA00022977"/>
    </source>
</evidence>
<evidence type="ECO:0000256" key="2">
    <source>
        <dbReference type="ARBA" id="ARBA00022679"/>
    </source>
</evidence>
<dbReference type="GO" id="GO:0004789">
    <property type="term" value="F:thiamine-phosphate diphosphorylase activity"/>
    <property type="evidence" value="ECO:0007669"/>
    <property type="project" value="UniProtKB-EC"/>
</dbReference>
<dbReference type="InterPro" id="IPR036206">
    <property type="entry name" value="ThiamineP_synth_sf"/>
</dbReference>
<evidence type="ECO:0000256" key="3">
    <source>
        <dbReference type="ARBA" id="ARBA00022723"/>
    </source>
</evidence>
<comment type="cofactor">
    <cofactor evidence="9">
        <name>Mg(2+)</name>
        <dbReference type="ChEBI" id="CHEBI:18420"/>
    </cofactor>
    <text evidence="9">Binds 1 Mg(2+) ion per subunit.</text>
</comment>
<dbReference type="InterPro" id="IPR034291">
    <property type="entry name" value="TMP_synthase"/>
</dbReference>
<evidence type="ECO:0000313" key="13">
    <source>
        <dbReference type="EMBL" id="MFC4388113.1"/>
    </source>
</evidence>
<feature type="binding site" evidence="9">
    <location>
        <position position="140"/>
    </location>
    <ligand>
        <name>4-amino-2-methyl-5-(diphosphooxymethyl)pyrimidine</name>
        <dbReference type="ChEBI" id="CHEBI:57841"/>
    </ligand>
</feature>
<dbReference type="InterPro" id="IPR022998">
    <property type="entry name" value="ThiamineP_synth_TenI"/>
</dbReference>
<evidence type="ECO:0000256" key="1">
    <source>
        <dbReference type="ARBA" id="ARBA00005165"/>
    </source>
</evidence>
<feature type="binding site" evidence="9">
    <location>
        <position position="72"/>
    </location>
    <ligand>
        <name>4-amino-2-methyl-5-(diphosphooxymethyl)pyrimidine</name>
        <dbReference type="ChEBI" id="CHEBI:57841"/>
    </ligand>
</feature>
<feature type="binding site" evidence="9">
    <location>
        <begin position="137"/>
        <end position="139"/>
    </location>
    <ligand>
        <name>2-[(2R,5Z)-2-carboxy-4-methylthiazol-5(2H)-ylidene]ethyl phosphate</name>
        <dbReference type="ChEBI" id="CHEBI:62899"/>
    </ligand>
</feature>
<dbReference type="EC" id="2.5.1.3" evidence="9"/>
<dbReference type="EMBL" id="JBHSDV010000002">
    <property type="protein sequence ID" value="MFC4388113.1"/>
    <property type="molecule type" value="Genomic_DNA"/>
</dbReference>
<dbReference type="Proteomes" id="UP001595880">
    <property type="component" value="Unassembled WGS sequence"/>
</dbReference>
<feature type="binding site" evidence="9">
    <location>
        <position position="169"/>
    </location>
    <ligand>
        <name>2-[(2R,5Z)-2-carboxy-4-methylthiazol-5(2H)-ylidene]ethyl phosphate</name>
        <dbReference type="ChEBI" id="CHEBI:62899"/>
    </ligand>
</feature>
<comment type="function">
    <text evidence="9">Condenses 4-methyl-5-(beta-hydroxyethyl)thiazole monophosphate (THZ-P) and 2-methyl-4-amino-5-hydroxymethyl pyrimidine pyrophosphate (HMP-PP) to form thiamine monophosphate (TMP).</text>
</comment>
<feature type="binding site" evidence="9">
    <location>
        <position position="111"/>
    </location>
    <ligand>
        <name>4-amino-2-methyl-5-(diphosphooxymethyl)pyrimidine</name>
        <dbReference type="ChEBI" id="CHEBI:57841"/>
    </ligand>
</feature>
<keyword evidence="4 9" id="KW-0460">Magnesium</keyword>
<comment type="catalytic activity">
    <reaction evidence="7 9 10">
        <text>2-(2-carboxy-4-methylthiazol-5-yl)ethyl phosphate + 4-amino-2-methyl-5-(diphosphooxymethyl)pyrimidine + 2 H(+) = thiamine phosphate + CO2 + diphosphate</text>
        <dbReference type="Rhea" id="RHEA:47848"/>
        <dbReference type="ChEBI" id="CHEBI:15378"/>
        <dbReference type="ChEBI" id="CHEBI:16526"/>
        <dbReference type="ChEBI" id="CHEBI:33019"/>
        <dbReference type="ChEBI" id="CHEBI:37575"/>
        <dbReference type="ChEBI" id="CHEBI:57841"/>
        <dbReference type="ChEBI" id="CHEBI:62890"/>
        <dbReference type="EC" id="2.5.1.3"/>
    </reaction>
</comment>
<keyword evidence="3 9" id="KW-0479">Metal-binding</keyword>
<evidence type="ECO:0000256" key="6">
    <source>
        <dbReference type="ARBA" id="ARBA00047334"/>
    </source>
</evidence>
<feature type="binding site" evidence="9">
    <location>
        <position position="92"/>
    </location>
    <ligand>
        <name>Mg(2+)</name>
        <dbReference type="ChEBI" id="CHEBI:18420"/>
    </ligand>
</feature>
<keyword evidence="2 9" id="KW-0808">Transferase</keyword>
<proteinExistence type="inferred from homology"/>
<comment type="pathway">
    <text evidence="1 9 11">Cofactor biosynthesis; thiamine diphosphate biosynthesis; thiamine phosphate from 4-amino-2-methyl-5-diphosphomethylpyrimidine and 4-methyl-5-(2-phosphoethyl)-thiazole: step 1/1.</text>
</comment>
<evidence type="ECO:0000256" key="8">
    <source>
        <dbReference type="ARBA" id="ARBA00047883"/>
    </source>
</evidence>
<protein>
    <recommendedName>
        <fullName evidence="9">Thiamine-phosphate synthase</fullName>
        <shortName evidence="9">TP synthase</shortName>
        <shortName evidence="9">TPS</shortName>
        <ecNumber evidence="9">2.5.1.3</ecNumber>
    </recommendedName>
    <alternativeName>
        <fullName evidence="9">Thiamine-phosphate pyrophosphorylase</fullName>
        <shortName evidence="9">TMP pyrophosphorylase</shortName>
        <shortName evidence="9">TMP-PPase</shortName>
    </alternativeName>
</protein>
<evidence type="ECO:0000256" key="7">
    <source>
        <dbReference type="ARBA" id="ARBA00047851"/>
    </source>
</evidence>
<evidence type="ECO:0000256" key="10">
    <source>
        <dbReference type="RuleBase" id="RU003826"/>
    </source>
</evidence>
<dbReference type="SUPFAM" id="SSF51391">
    <property type="entry name" value="Thiamin phosphate synthase"/>
    <property type="match status" value="1"/>
</dbReference>
<dbReference type="NCBIfam" id="TIGR00693">
    <property type="entry name" value="thiE"/>
    <property type="match status" value="1"/>
</dbReference>
<dbReference type="CDD" id="cd00564">
    <property type="entry name" value="TMP_TenI"/>
    <property type="match status" value="1"/>
</dbReference>
<dbReference type="Gene3D" id="3.20.20.70">
    <property type="entry name" value="Aldolase class I"/>
    <property type="match status" value="1"/>
</dbReference>
<reference evidence="14" key="1">
    <citation type="journal article" date="2019" name="Int. J. Syst. Evol. Microbiol.">
        <title>The Global Catalogue of Microorganisms (GCM) 10K type strain sequencing project: providing services to taxonomists for standard genome sequencing and annotation.</title>
        <authorList>
            <consortium name="The Broad Institute Genomics Platform"/>
            <consortium name="The Broad Institute Genome Sequencing Center for Infectious Disease"/>
            <person name="Wu L."/>
            <person name="Ma J."/>
        </authorList>
    </citation>
    <scope>NUCLEOTIDE SEQUENCE [LARGE SCALE GENOMIC DNA]</scope>
    <source>
        <strain evidence="14">KACC 14058</strain>
    </source>
</reference>
<evidence type="ECO:0000256" key="9">
    <source>
        <dbReference type="HAMAP-Rule" id="MF_00097"/>
    </source>
</evidence>
<feature type="binding site" evidence="9">
    <location>
        <position position="73"/>
    </location>
    <ligand>
        <name>Mg(2+)</name>
        <dbReference type="ChEBI" id="CHEBI:18420"/>
    </ligand>
</feature>
<gene>
    <name evidence="9 13" type="primary">thiE</name>
    <name evidence="13" type="ORF">ACFOZ1_09865</name>
</gene>
<feature type="binding site" evidence="9">
    <location>
        <begin position="37"/>
        <end position="41"/>
    </location>
    <ligand>
        <name>4-amino-2-methyl-5-(diphosphooxymethyl)pyrimidine</name>
        <dbReference type="ChEBI" id="CHEBI:57841"/>
    </ligand>
</feature>
<evidence type="ECO:0000256" key="4">
    <source>
        <dbReference type="ARBA" id="ARBA00022842"/>
    </source>
</evidence>
<feature type="binding site" evidence="9">
    <location>
        <begin position="189"/>
        <end position="190"/>
    </location>
    <ligand>
        <name>2-[(2R,5Z)-2-carboxy-4-methylthiazol-5(2H)-ylidene]ethyl phosphate</name>
        <dbReference type="ChEBI" id="CHEBI:62899"/>
    </ligand>
</feature>
<sequence>MNRSWLRVYFIMGSNNTTRNPLEVLEEALQGGITMFQFREKGKNAYTGDMKLDLAQKMKQLCHQYNVPFIVNDDVDLAIAVNADGIHVGQDDAKVDVIKRTCPSDWIIGVSATNKDEAIQAMEDGADYIGVGPIYSTKTKSDAKKPIDIIGLAYIRQAVGDLPIVAIGGIGMTNVFPIIKAGADGVSIISAISNANNPRSVAQVFDAYTSYAVSFR</sequence>
<keyword evidence="5 9" id="KW-0784">Thiamine biosynthesis</keyword>
<comment type="catalytic activity">
    <reaction evidence="6 9 10">
        <text>4-methyl-5-(2-phosphooxyethyl)-thiazole + 4-amino-2-methyl-5-(diphosphooxymethyl)pyrimidine + H(+) = thiamine phosphate + diphosphate</text>
        <dbReference type="Rhea" id="RHEA:22328"/>
        <dbReference type="ChEBI" id="CHEBI:15378"/>
        <dbReference type="ChEBI" id="CHEBI:33019"/>
        <dbReference type="ChEBI" id="CHEBI:37575"/>
        <dbReference type="ChEBI" id="CHEBI:57841"/>
        <dbReference type="ChEBI" id="CHEBI:58296"/>
        <dbReference type="EC" id="2.5.1.3"/>
    </reaction>
</comment>
<comment type="similarity">
    <text evidence="9 10">Belongs to the thiamine-phosphate synthase family.</text>
</comment>
<evidence type="ECO:0000313" key="14">
    <source>
        <dbReference type="Proteomes" id="UP001595880"/>
    </source>
</evidence>